<dbReference type="PANTHER" id="PTHR43567:SF1">
    <property type="entry name" value="FLAVOREDOXIN"/>
    <property type="match status" value="1"/>
</dbReference>
<evidence type="ECO:0000256" key="2">
    <source>
        <dbReference type="ARBA" id="ARBA00022630"/>
    </source>
</evidence>
<comment type="similarity">
    <text evidence="3">Belongs to the flavoredoxin family.</text>
</comment>
<proteinExistence type="inferred from homology"/>
<reference evidence="5" key="1">
    <citation type="journal article" date="2021" name="PeerJ">
        <title>Extensive microbial diversity within the chicken gut microbiome revealed by metagenomics and culture.</title>
        <authorList>
            <person name="Gilroy R."/>
            <person name="Ravi A."/>
            <person name="Getino M."/>
            <person name="Pursley I."/>
            <person name="Horton D.L."/>
            <person name="Alikhan N.F."/>
            <person name="Baker D."/>
            <person name="Gharbi K."/>
            <person name="Hall N."/>
            <person name="Watson M."/>
            <person name="Adriaenssens E.M."/>
            <person name="Foster-Nyarko E."/>
            <person name="Jarju S."/>
            <person name="Secka A."/>
            <person name="Antonio M."/>
            <person name="Oren A."/>
            <person name="Chaudhuri R.R."/>
            <person name="La Ragione R."/>
            <person name="Hildebrand F."/>
            <person name="Pallen M.J."/>
        </authorList>
    </citation>
    <scope>NUCLEOTIDE SEQUENCE</scope>
    <source>
        <strain evidence="5">USASDec5-558</strain>
    </source>
</reference>
<comment type="cofactor">
    <cofactor evidence="1">
        <name>FMN</name>
        <dbReference type="ChEBI" id="CHEBI:58210"/>
    </cofactor>
</comment>
<gene>
    <name evidence="5" type="ORF">H9850_07995</name>
</gene>
<organism evidence="5 6">
    <name type="scientific">Candidatus Anaerobiospirillum pullistercoris</name>
    <dbReference type="NCBI Taxonomy" id="2838452"/>
    <lineage>
        <taxon>Bacteria</taxon>
        <taxon>Pseudomonadati</taxon>
        <taxon>Pseudomonadota</taxon>
        <taxon>Gammaproteobacteria</taxon>
        <taxon>Aeromonadales</taxon>
        <taxon>Succinivibrionaceae</taxon>
        <taxon>Anaerobiospirillum</taxon>
    </lineage>
</organism>
<dbReference type="InterPro" id="IPR012349">
    <property type="entry name" value="Split_barrel_FMN-bd"/>
</dbReference>
<dbReference type="AlphaFoldDB" id="A0A9D1WED1"/>
<evidence type="ECO:0000259" key="4">
    <source>
        <dbReference type="Pfam" id="PF01613"/>
    </source>
</evidence>
<evidence type="ECO:0000313" key="5">
    <source>
        <dbReference type="EMBL" id="HIX57394.1"/>
    </source>
</evidence>
<dbReference type="EMBL" id="DXEV01000160">
    <property type="protein sequence ID" value="HIX57394.1"/>
    <property type="molecule type" value="Genomic_DNA"/>
</dbReference>
<evidence type="ECO:0000256" key="3">
    <source>
        <dbReference type="ARBA" id="ARBA00038054"/>
    </source>
</evidence>
<dbReference type="InterPro" id="IPR002563">
    <property type="entry name" value="Flavin_Rdtase-like_dom"/>
</dbReference>
<dbReference type="PANTHER" id="PTHR43567">
    <property type="entry name" value="FLAVOREDOXIN-RELATED-RELATED"/>
    <property type="match status" value="1"/>
</dbReference>
<name>A0A9D1WED1_9GAMM</name>
<dbReference type="GO" id="GO:0010181">
    <property type="term" value="F:FMN binding"/>
    <property type="evidence" value="ECO:0007669"/>
    <property type="project" value="InterPro"/>
</dbReference>
<protein>
    <submittedName>
        <fullName evidence="5">Flavin reductase</fullName>
    </submittedName>
</protein>
<evidence type="ECO:0000256" key="1">
    <source>
        <dbReference type="ARBA" id="ARBA00001917"/>
    </source>
</evidence>
<feature type="domain" description="Flavin reductase like" evidence="4">
    <location>
        <begin position="24"/>
        <end position="156"/>
    </location>
</feature>
<keyword evidence="2" id="KW-0285">Flavoprotein</keyword>
<comment type="caution">
    <text evidence="5">The sequence shown here is derived from an EMBL/GenBank/DDBJ whole genome shotgun (WGS) entry which is preliminary data.</text>
</comment>
<dbReference type="SUPFAM" id="SSF50475">
    <property type="entry name" value="FMN-binding split barrel"/>
    <property type="match status" value="1"/>
</dbReference>
<evidence type="ECO:0000313" key="6">
    <source>
        <dbReference type="Proteomes" id="UP000886829"/>
    </source>
</evidence>
<sequence length="194" mass="21794">MTTEFLQEQDIQKSYRILNIGATTLIGASHNGDMDFMAAAWAGVCDFDKGYAVVEHTHYTAPLIQKSGRFVMCYPGAGIAKQVMKLGSISKNDDPQKMEHCDIELIEIPSFSMPVVKGCVAYLEYELIPEPNMAKNFDMLLGKCVKVVTDSRVYSNNHWHFDQADDSLRTLHYVAGGHFFTIGHELYLPEYGDD</sequence>
<dbReference type="InterPro" id="IPR052174">
    <property type="entry name" value="Flavoredoxin"/>
</dbReference>
<reference evidence="5" key="2">
    <citation type="submission" date="2021-04" db="EMBL/GenBank/DDBJ databases">
        <authorList>
            <person name="Gilroy R."/>
        </authorList>
    </citation>
    <scope>NUCLEOTIDE SEQUENCE</scope>
    <source>
        <strain evidence="5">USASDec5-558</strain>
    </source>
</reference>
<dbReference type="Gene3D" id="2.30.110.10">
    <property type="entry name" value="Electron Transport, Fmn-binding Protein, Chain A"/>
    <property type="match status" value="1"/>
</dbReference>
<dbReference type="Proteomes" id="UP000886829">
    <property type="component" value="Unassembled WGS sequence"/>
</dbReference>
<accession>A0A9D1WED1</accession>
<dbReference type="Pfam" id="PF01613">
    <property type="entry name" value="Flavin_Reduct"/>
    <property type="match status" value="1"/>
</dbReference>
<dbReference type="GO" id="GO:0016646">
    <property type="term" value="F:oxidoreductase activity, acting on the CH-NH group of donors, NAD or NADP as acceptor"/>
    <property type="evidence" value="ECO:0007669"/>
    <property type="project" value="UniProtKB-ARBA"/>
</dbReference>